<dbReference type="RefSeq" id="WP_055659837.1">
    <property type="nucleotide sequence ID" value="NZ_CABIXC010000022.1"/>
</dbReference>
<protein>
    <submittedName>
        <fullName evidence="3">AAA family ATPase</fullName>
    </submittedName>
    <submittedName>
        <fullName evidence="2">Putative transcriptional regulator with HTH domain</fullName>
    </submittedName>
</protein>
<evidence type="ECO:0000313" key="4">
    <source>
        <dbReference type="Proteomes" id="UP000095651"/>
    </source>
</evidence>
<gene>
    <name evidence="3" type="ORF">DXC39_13430</name>
    <name evidence="2" type="ORF">ERS852407_05365</name>
</gene>
<evidence type="ECO:0000259" key="1">
    <source>
        <dbReference type="Pfam" id="PF04326"/>
    </source>
</evidence>
<feature type="domain" description="Schlafen AlbA-2" evidence="1">
    <location>
        <begin position="17"/>
        <end position="148"/>
    </location>
</feature>
<evidence type="ECO:0000313" key="3">
    <source>
        <dbReference type="EMBL" id="RGM04014.1"/>
    </source>
</evidence>
<dbReference type="Gene3D" id="3.30.950.30">
    <property type="entry name" value="Schlafen, AAA domain"/>
    <property type="match status" value="1"/>
</dbReference>
<dbReference type="AlphaFoldDB" id="A0A174LKB5"/>
<reference evidence="3 5" key="2">
    <citation type="submission" date="2018-08" db="EMBL/GenBank/DDBJ databases">
        <title>A genome reference for cultivated species of the human gut microbiota.</title>
        <authorList>
            <person name="Zou Y."/>
            <person name="Xue W."/>
            <person name="Luo G."/>
        </authorList>
    </citation>
    <scope>NUCLEOTIDE SEQUENCE [LARGE SCALE GENOMIC DNA]</scope>
    <source>
        <strain evidence="3 5">TF05-11AC</strain>
    </source>
</reference>
<dbReference type="Pfam" id="PF04326">
    <property type="entry name" value="SLFN_AlbA_2"/>
    <property type="match status" value="1"/>
</dbReference>
<name>A0A174LKB5_9FIRM</name>
<dbReference type="EMBL" id="CYZE01000022">
    <property type="protein sequence ID" value="CUP23341.1"/>
    <property type="molecule type" value="Genomic_DNA"/>
</dbReference>
<dbReference type="Gene3D" id="3.30.565.60">
    <property type="match status" value="1"/>
</dbReference>
<dbReference type="PANTHER" id="PTHR30595">
    <property type="entry name" value="GLPR-RELATED TRANSCRIPTIONAL REPRESSOR"/>
    <property type="match status" value="1"/>
</dbReference>
<accession>A0A174LKB5</accession>
<reference evidence="2 4" key="1">
    <citation type="submission" date="2015-09" db="EMBL/GenBank/DDBJ databases">
        <authorList>
            <consortium name="Pathogen Informatics"/>
        </authorList>
    </citation>
    <scope>NUCLEOTIDE SEQUENCE [LARGE SCALE GENOMIC DNA]</scope>
    <source>
        <strain evidence="2 4">2789STDY5608850</strain>
    </source>
</reference>
<dbReference type="InterPro" id="IPR038461">
    <property type="entry name" value="Schlafen_AlbA_2_dom_sf"/>
</dbReference>
<organism evidence="2 4">
    <name type="scientific">Hungatella hathewayi</name>
    <dbReference type="NCBI Taxonomy" id="154046"/>
    <lineage>
        <taxon>Bacteria</taxon>
        <taxon>Bacillati</taxon>
        <taxon>Bacillota</taxon>
        <taxon>Clostridia</taxon>
        <taxon>Lachnospirales</taxon>
        <taxon>Lachnospiraceae</taxon>
        <taxon>Hungatella</taxon>
    </lineage>
</organism>
<dbReference type="EMBL" id="QSSQ01000011">
    <property type="protein sequence ID" value="RGM04014.1"/>
    <property type="molecule type" value="Genomic_DNA"/>
</dbReference>
<dbReference type="InterPro" id="IPR007421">
    <property type="entry name" value="Schlafen_AlbA_2_dom"/>
</dbReference>
<evidence type="ECO:0000313" key="2">
    <source>
        <dbReference type="EMBL" id="CUP23341.1"/>
    </source>
</evidence>
<dbReference type="InterPro" id="IPR038475">
    <property type="entry name" value="RecG_C_sf"/>
</dbReference>
<dbReference type="Proteomes" id="UP000095651">
    <property type="component" value="Unassembled WGS sequence"/>
</dbReference>
<dbReference type="Proteomes" id="UP000261257">
    <property type="component" value="Unassembled WGS sequence"/>
</dbReference>
<dbReference type="PANTHER" id="PTHR30595:SF6">
    <property type="entry name" value="SCHLAFEN ALBA-2 DOMAIN-CONTAINING PROTEIN"/>
    <property type="match status" value="1"/>
</dbReference>
<dbReference type="Pfam" id="PF13749">
    <property type="entry name" value="HATPase_c_4"/>
    <property type="match status" value="1"/>
</dbReference>
<proteinExistence type="predicted"/>
<evidence type="ECO:0000313" key="5">
    <source>
        <dbReference type="Proteomes" id="UP000261257"/>
    </source>
</evidence>
<sequence length="504" mass="57527">MALPINITELINRRVVENARVEYKRNWNPEPILHSICAFANDIDNWGGGYIIIGVEEEDGMPKLPVSGLTPDSIDRINKELLQKCNLIEPRYVPIVEQTIYEGADILVLWVPGGESRPYKCPTSFPAEKAVRSDKAYYIRKLSNTIKANNLEEKELFLLANNVPFDDRANFKANVADLKSSLIAEYLYAVGSDLYETSLKRPVTELALDMRLVGGPSELRKPLNVGLMFFYERPDEFFPYARIEVVDKPDPTGIGMTEKVFSGPLDRQLRDALSYVQNYIIKEKVTKVPGRAEAERIYNYPYAAVEEALSNAVYHKSYQIGEPITVTITPEKMEITSLPGPDRTISDEDIRNRHMISRRYRNRRIGDFLKELKLIEGRNTGIPTILRAMQQNGSKPPVFETDIERTYFTVILAVQDKFLPASSQKPERRVRKRRSISEIKDLILSTLSQRSPLSSSELAEAMGYTKVTDTVGKAIRELIGEHKIEYIDSENLRSRYQKLRLTKN</sequence>